<evidence type="ECO:0000313" key="4">
    <source>
        <dbReference type="EMBL" id="UXX83795.1"/>
    </source>
</evidence>
<keyword evidence="2" id="KW-0472">Membrane</keyword>
<keyword evidence="5" id="KW-1185">Reference proteome</keyword>
<dbReference type="Gene3D" id="1.10.101.10">
    <property type="entry name" value="PGBD-like superfamily/PGBD"/>
    <property type="match status" value="1"/>
</dbReference>
<dbReference type="InterPro" id="IPR002477">
    <property type="entry name" value="Peptidoglycan-bd-like"/>
</dbReference>
<reference evidence="4" key="1">
    <citation type="submission" date="2022-10" db="EMBL/GenBank/DDBJ databases">
        <title>Roseovarius pelagicus sp. nov., isolated from Arctic seawater.</title>
        <authorList>
            <person name="Hong Y.W."/>
            <person name="Hwang C.Y."/>
        </authorList>
    </citation>
    <scope>NUCLEOTIDE SEQUENCE</scope>
    <source>
        <strain evidence="4">HL-MP18</strain>
    </source>
</reference>
<dbReference type="InterPro" id="IPR036366">
    <property type="entry name" value="PGBDSf"/>
</dbReference>
<protein>
    <submittedName>
        <fullName evidence="4">Peptidoglycan-binding protein</fullName>
    </submittedName>
</protein>
<feature type="transmembrane region" description="Helical" evidence="2">
    <location>
        <begin position="35"/>
        <end position="56"/>
    </location>
</feature>
<keyword evidence="2" id="KW-0812">Transmembrane</keyword>
<evidence type="ECO:0000313" key="5">
    <source>
        <dbReference type="Proteomes" id="UP001064087"/>
    </source>
</evidence>
<dbReference type="EMBL" id="CP106738">
    <property type="protein sequence ID" value="UXX83795.1"/>
    <property type="molecule type" value="Genomic_DNA"/>
</dbReference>
<name>A0ABY6DJ32_9RHOB</name>
<organism evidence="4 5">
    <name type="scientific">Roseovarius pelagicus</name>
    <dbReference type="NCBI Taxonomy" id="2980108"/>
    <lineage>
        <taxon>Bacteria</taxon>
        <taxon>Pseudomonadati</taxon>
        <taxon>Pseudomonadota</taxon>
        <taxon>Alphaproteobacteria</taxon>
        <taxon>Rhodobacterales</taxon>
        <taxon>Roseobacteraceae</taxon>
        <taxon>Roseovarius</taxon>
    </lineage>
</organism>
<feature type="compositionally biased region" description="Low complexity" evidence="1">
    <location>
        <begin position="2664"/>
        <end position="2681"/>
    </location>
</feature>
<proteinExistence type="predicted"/>
<evidence type="ECO:0000256" key="2">
    <source>
        <dbReference type="SAM" id="Phobius"/>
    </source>
</evidence>
<dbReference type="Pfam" id="PF01471">
    <property type="entry name" value="PG_binding_1"/>
    <property type="match status" value="1"/>
</dbReference>
<accession>A0ABY6DJ32</accession>
<feature type="compositionally biased region" description="Pro residues" evidence="1">
    <location>
        <begin position="2702"/>
        <end position="2714"/>
    </location>
</feature>
<dbReference type="RefSeq" id="WP_263048274.1">
    <property type="nucleotide sequence ID" value="NZ_CP106738.1"/>
</dbReference>
<sequence length="2786" mass="298613">MSEHHKQARAKALEEAYENDALEVQNATVRERIDLPVAVLALAGTVLLAVAGFFGAQAIDRSGWWDPPVVQPLPDARILNNLRDSDAPFIGGGALADGEGPVILMRDNGQMARFDEETGLVETWEVTVDETELQTGIAAVSAGCGKLQNTDTPCPEPDRLFVLSEGGGIAQSDNGTDWRVRLRDTPWIGEEGSPVEQDDVEAWATSDDGRFIAIFAGAQGFAVFDQQDDLWRIPKNTGRLNAAAQDGAVHLLARGAQFWLGTTQGLARVQVNRSTVDLIWSNDASLLIRDLDVTPNGDLLALTEGPCVRGGGVDCLSIRRVSDPDRYTFLAGEEEKISSLSATTLRNAVMQGGQIIVVDEGGLFAYDGSARSWKSLATGSVDAYRIDAASDAVTATIANRLLEIKGGAITLDRELEGGPFTQIEVTASGMVLGLARDGQVRNLHTDAVLAGREGAVPDGVVFHAGAALGTRVLLLSQRGLLLHDVAARQFKWVDAASLPPELQQMVRPQARLRAAGTWMWLIDPQSGSVSSVALRGVFPAIMPVVSDPVILAGPLRSFHAEPGRLFVVNGAGRPLVLTPGQTQPQAASQVGLARADRGVFRTATAFDGGLVFADNAQLWTYDVADRTWQGPEAAPNGWHIADISHSDSLIVLTANGSVVQKQGSEWQTLVGSGNKAELGLSDLTDALPTAGGFYIAGRGQVQFYGTGASAFLPAYSGGRGDVRLVHSFQGRPIWLSGQQLRIGDDLMTRAPVLGAWNTGDGILAMARANTGRPFAMHWSFQSSQPVCTFLGADPPAGRVIDAALLPEGRILAMTSGGVGIYMTDQRRWLRVSGLRPTDTMRLHITGGHLLVVDANSIRSLPTSAIPNRNSCDTSVVPLNWTVDEQGSSATFDPARGEAALLATDGAVTRWRGGSLSLVLPAPTNMARNANAFQQALSTTDGVVFTAKDELFRYDLSRRIWRRIRLEGVSGDSLEVDVAPFDSTTAGITVWTEAGHSYISSLQISGGTVNLQRFQPDVLPVVRTPANQIRDVSARDGKWIISSANALEITSPGAGKPIASIIIPPDIAVEPVPIRFDQTDAVHIGERRTPDRLFIFPGRNGLTRASGKLLSQTYDYSPGTDRSWGIDREGPILWRIAGDGRLLRCPIDAGGTTINCQTVSAAPLKLDADDVGRVFEGLGDVTWAFVGLDLVQFDPALRQRVTIEGPEVSKGSLPLMWEQHRLLWEAPGRGLWLLDAQSARNMLDSAIQLAEVSGRLLALTPEGLVFFDAFAPTAAQPVSAISSLSAISFDWVRGQQLVGIDADGYVQGEDSRRLFDLPVPQASRIAAVLLDTKGRIWVQHGDGKLRVFRMDACEIPPHDATRPCLRAVTHLFSDDPGLGRMLSVEGRAVHFEGGSLGHSEAGFEPFTGTRPDFRSLNPLRDERATFVRRIESAPDGTSELAPSNINSDARSVRDSTQVRAELTSPQLPFDAMTIGWLSWVRASGTFQVASADQSTLPVPPEQFIRDGRMLLNHPGFARLADASGAIDWITPHAIWRFSSRDAKPALVRLMDLPQPVGLEAGRILFPDGQGLALGATTLDTDVNGSTLRFGALSIDTTWRARKITSQVTRADGSQNDAFASSGGFFHDQRRGIGWSDTGLVIATFAGILPAESFASVLPLAGGSMPVHLRRVNTDTYAERSGSWWRLDGSGSNWVSANDPFIRHTLVQTGRTTWTLDNGQLSISAAAPSDNWRTARDGLSFRADQLVALSATPQTVVIGTAIGTHSKTGGAGMATLGNPDVPDVPGTPFDTLAVIPGNDVIFARTSSGPPVIWDRAGKTWASAPADLRPWRARRAVQTRDFVIDLVAGQSPIARRRTGHPDGTQRMARFEWRAGERMPFDRANAVHAEGTQIYVGTDMGLRMLFPTAGPQLVDLTKPTLSVDARVQPVTRLGRPSRAPDRFLARDDAGRCAEITAPDQMAACSDPSLLDNLRILESDLWRWDKSESGLNGEYVRRGQPPLRVTNNPSPHWPHDTLRSHAVCLGGLVELWSDGRTWREGNVTQSSDTTGWETLHCQPVDAPLGGGRTLNRGLYLIGDAGNAALERTAVTAWNAVQAPLVYGVRAEAEGGWAFSAGRLRIRSNGATASTYEHRRADDHWYAMGWIGGLPAMDTTRGVLAHDAEVDRVTPLGVVRHSVSNTRLSIDPNAVLFRTTDPAEGLDSCRIDRLARRDGRTHTIAPETGAPITIRCRDGRVLTERVNTPGDVGAFQTSDEDIFANRTAIDETDGWRWSMTDETPGQRPDIEITFRDSDVSLSAGRFDLDDYRALAVPFENRVSLVAGRGLWEHRANRFALHEGVRPADIPNPEAVTLAAGDRAQSEGTPLLCLQRGSEAAFVSYTAAGEPTRVEDCADWRGQDALFEYRQTSGSVPTGLGIAANGPVITRTIADGVFTDRIATGLPQPLGSGGAIIFPNPLGAARLDDVGQITALYSYADALGVTTMAGAGPTILTRGGARAINQDGTADGCEGLTSALQTQIPEGARLDTISLRADRTVHLRGTDADGPFITSIPCEPGGLRVFADTLEVDNRTRDLSQLRALPNATGALVVSRSEDGAISIGDGFSRQLSLGPSIAGTLLGTFAGTQPRGVVILTDEEAYLLDVDAALSALAKTTPVAPVPPAPKLEEQSEPEPVATPAPVTQTPAEQTETTRQAPAPAESEPEVTQPIVPEPQPSPTPPSTTTPQGIDLGSASPSEIRAIQDALRQRGFDPGPSDGIVGPRTRFAIRSFQKSRAAPETGELTPAQLRILLSPP</sequence>
<dbReference type="SUPFAM" id="SSF47090">
    <property type="entry name" value="PGBD-like"/>
    <property type="match status" value="1"/>
</dbReference>
<dbReference type="InterPro" id="IPR036365">
    <property type="entry name" value="PGBD-like_sf"/>
</dbReference>
<dbReference type="Proteomes" id="UP001064087">
    <property type="component" value="Chromosome"/>
</dbReference>
<evidence type="ECO:0000256" key="1">
    <source>
        <dbReference type="SAM" id="MobiDB-lite"/>
    </source>
</evidence>
<feature type="region of interest" description="Disordered" evidence="1">
    <location>
        <begin position="2648"/>
        <end position="2786"/>
    </location>
</feature>
<evidence type="ECO:0000259" key="3">
    <source>
        <dbReference type="Pfam" id="PF01471"/>
    </source>
</evidence>
<keyword evidence="2" id="KW-1133">Transmembrane helix</keyword>
<feature type="domain" description="Peptidoglycan binding-like" evidence="3">
    <location>
        <begin position="2728"/>
        <end position="2782"/>
    </location>
</feature>
<gene>
    <name evidence="4" type="ORF">N7U68_03805</name>
</gene>